<gene>
    <name evidence="1" type="ORF">ACFQ41_06490</name>
</gene>
<proteinExistence type="predicted"/>
<comment type="caution">
    <text evidence="1">The sequence shown here is derived from an EMBL/GenBank/DDBJ whole genome shotgun (WGS) entry which is preliminary data.</text>
</comment>
<reference evidence="2" key="1">
    <citation type="journal article" date="2019" name="Int. J. Syst. Evol. Microbiol.">
        <title>The Global Catalogue of Microorganisms (GCM) 10K type strain sequencing project: providing services to taxonomists for standard genome sequencing and annotation.</title>
        <authorList>
            <consortium name="The Broad Institute Genomics Platform"/>
            <consortium name="The Broad Institute Genome Sequencing Center for Infectious Disease"/>
            <person name="Wu L."/>
            <person name="Ma J."/>
        </authorList>
    </citation>
    <scope>NUCLEOTIDE SEQUENCE [LARGE SCALE GENOMIC DNA]</scope>
    <source>
        <strain evidence="2">CCM 9110</strain>
    </source>
</reference>
<organism evidence="1 2">
    <name type="scientific">Lacticaseibacillus suilingensis</name>
    <dbReference type="NCBI Taxonomy" id="2799577"/>
    <lineage>
        <taxon>Bacteria</taxon>
        <taxon>Bacillati</taxon>
        <taxon>Bacillota</taxon>
        <taxon>Bacilli</taxon>
        <taxon>Lactobacillales</taxon>
        <taxon>Lactobacillaceae</taxon>
        <taxon>Lacticaseibacillus</taxon>
    </lineage>
</organism>
<evidence type="ECO:0000313" key="2">
    <source>
        <dbReference type="Proteomes" id="UP001597199"/>
    </source>
</evidence>
<evidence type="ECO:0000313" key="1">
    <source>
        <dbReference type="EMBL" id="MFD1398953.1"/>
    </source>
</evidence>
<sequence>MNVYHALKMIQIEHQPLNHRQVVITDENGKPLSQLTDLLSDCLSKIDLFVDLPSTDTASDVIDDLHLLTPLPNDVLDEYQKVLDQPIQAINVALHKALVELVYLPLM</sequence>
<keyword evidence="2" id="KW-1185">Reference proteome</keyword>
<dbReference type="Proteomes" id="UP001597199">
    <property type="component" value="Unassembled WGS sequence"/>
</dbReference>
<name>A0ABW4BGB7_9LACO</name>
<accession>A0ABW4BGB7</accession>
<dbReference type="EMBL" id="JBHTOA010000025">
    <property type="protein sequence ID" value="MFD1398953.1"/>
    <property type="molecule type" value="Genomic_DNA"/>
</dbReference>
<dbReference type="RefSeq" id="WP_204118448.1">
    <property type="nucleotide sequence ID" value="NZ_BOLV01000005.1"/>
</dbReference>
<protein>
    <submittedName>
        <fullName evidence="1">Uncharacterized protein</fullName>
    </submittedName>
</protein>